<name>A0A254U5P9_ASPNG</name>
<dbReference type="AlphaFoldDB" id="A0A254U5P9"/>
<reference evidence="4" key="1">
    <citation type="submission" date="2018-10" db="EMBL/GenBank/DDBJ databases">
        <title>FDA dAtabase for Regulatory Grade micrObial Sequences (FDA-ARGOS): Supporting development and validation of Infectious Disease Dx tests.</title>
        <authorList>
            <person name="Kerrigan L."/>
            <person name="Tallon L."/>
            <person name="Sadzewicz L."/>
            <person name="Sengamalay N."/>
            <person name="Ott S."/>
            <person name="Godinez A."/>
            <person name="Nagaraj S."/>
            <person name="Vavikolanu K."/>
            <person name="Nadendla S."/>
            <person name="George J."/>
            <person name="Sichtig H."/>
        </authorList>
    </citation>
    <scope>NUCLEOTIDE SEQUENCE [LARGE SCALE GENOMIC DNA]</scope>
    <source>
        <strain evidence="4">FDAARGOS_311</strain>
    </source>
</reference>
<dbReference type="VEuPathDB" id="FungiDB:ATCC64974_73520"/>
<comment type="caution">
    <text evidence="3">The sequence shown here is derived from an EMBL/GenBank/DDBJ whole genome shotgun (WGS) entry which is preliminary data.</text>
</comment>
<sequence>MTRESRLRRFRRRLSRRAAGSASLPEATSKPDGPVTPPQADSDNAESSHAHGRESREGGETYLEDYKKIIMELYNGEHRPFITFLSNTIAIIRYILKNGSPKLYRDAKEFTKEMPALIPWIMNGPHTDIIPQTIPFVMNRPQEAVLPGNIPLLQQRHDPVQQSEPLVEKHVHTPDHPANHKPEPRSEPQWPIMSPRTTSSPAGTGSPKFPASSTTIVEDTPTKATVVMRTDAIHHPNTELGDRKASDSPGRSSQSDRMPAVCEGLSDSATDLARSSSDAVPQPSNAVVTDPAIPSKPEQHTTSTCAGTATGLTSLQPSQGLPQVTTSHPDHSIPLGMFHQPQPMNSITHAENMMWNTAPYGQQALMFQAPSQTYAGSSWTSHQMPPQVGQTLCGFSAPTPSLQPGNQLPTQMYNQYSAGAIQPALWNQGAYAHAPQQNAPGDSAHYSAHVSYTPHPGMPGRSSEATFSTSLIGDAVSSNLGW</sequence>
<evidence type="ECO:0000313" key="2">
    <source>
        <dbReference type="EMBL" id="TPR10117.1"/>
    </source>
</evidence>
<feature type="compositionally biased region" description="Basic and acidic residues" evidence="1">
    <location>
        <begin position="171"/>
        <end position="186"/>
    </location>
</feature>
<dbReference type="EMBL" id="NKJJ02000008">
    <property type="protein sequence ID" value="TPR10117.1"/>
    <property type="molecule type" value="Genomic_DNA"/>
</dbReference>
<organism evidence="3 4">
    <name type="scientific">Aspergillus niger</name>
    <dbReference type="NCBI Taxonomy" id="5061"/>
    <lineage>
        <taxon>Eukaryota</taxon>
        <taxon>Fungi</taxon>
        <taxon>Dikarya</taxon>
        <taxon>Ascomycota</taxon>
        <taxon>Pezizomycotina</taxon>
        <taxon>Eurotiomycetes</taxon>
        <taxon>Eurotiomycetidae</taxon>
        <taxon>Eurotiales</taxon>
        <taxon>Aspergillaceae</taxon>
        <taxon>Aspergillus</taxon>
        <taxon>Aspergillus subgen. Circumdati</taxon>
    </lineage>
</organism>
<evidence type="ECO:0000313" key="4">
    <source>
        <dbReference type="Proteomes" id="UP000197666"/>
    </source>
</evidence>
<dbReference type="VEuPathDB" id="FungiDB:ASPNIDRAFT2_1166019"/>
<feature type="compositionally biased region" description="Polar residues" evidence="1">
    <location>
        <begin position="267"/>
        <end position="287"/>
    </location>
</feature>
<protein>
    <submittedName>
        <fullName evidence="2">Ankyrin repeats (3 copies) family protein</fullName>
    </submittedName>
    <submittedName>
        <fullName evidence="3">Pro-kumamolisin, activation domain family protein</fullName>
    </submittedName>
</protein>
<feature type="compositionally biased region" description="Polar residues" evidence="1">
    <location>
        <begin position="300"/>
        <end position="327"/>
    </location>
</feature>
<accession>A0A254U5P9</accession>
<gene>
    <name evidence="2" type="ORF">CAN33_0054865</name>
    <name evidence="3" type="ORF">CAN33_0055045</name>
</gene>
<proteinExistence type="predicted"/>
<feature type="compositionally biased region" description="Basic and acidic residues" evidence="1">
    <location>
        <begin position="46"/>
        <end position="59"/>
    </location>
</feature>
<feature type="region of interest" description="Disordered" evidence="1">
    <location>
        <begin position="1"/>
        <end position="59"/>
    </location>
</feature>
<dbReference type="Proteomes" id="UP000197666">
    <property type="component" value="Unassembled WGS sequence"/>
</dbReference>
<feature type="compositionally biased region" description="Basic and acidic residues" evidence="1">
    <location>
        <begin position="231"/>
        <end position="246"/>
    </location>
</feature>
<reference evidence="3" key="2">
    <citation type="submission" date="2019-02" db="EMBL/GenBank/DDBJ databases">
        <title>FDA dAtabase for Regulatory Grade micrObial Sequences (FDA-ARGOS): Supporting development and validation of Infectious Disease Dx tests.</title>
        <authorList>
            <person name="Kerrigan L."/>
            <person name="Tallon L.J."/>
            <person name="Sadzewicz L."/>
            <person name="Sengamalay N."/>
            <person name="Ott S."/>
            <person name="Godinez A."/>
            <person name="Nagaraj S."/>
            <person name="Vavikolanu K."/>
            <person name="Vyas G."/>
            <person name="Nadendla S."/>
            <person name="Aluvathingal J."/>
            <person name="Sichtig H."/>
        </authorList>
    </citation>
    <scope>NUCLEOTIDE SEQUENCE</scope>
    <source>
        <strain evidence="3">FDAARGOS_311</strain>
    </source>
</reference>
<evidence type="ECO:0000313" key="3">
    <source>
        <dbReference type="EMBL" id="TPR10153.1"/>
    </source>
</evidence>
<evidence type="ECO:0000256" key="1">
    <source>
        <dbReference type="SAM" id="MobiDB-lite"/>
    </source>
</evidence>
<dbReference type="EMBL" id="NKJJ02000008">
    <property type="protein sequence ID" value="TPR10153.1"/>
    <property type="molecule type" value="Genomic_DNA"/>
</dbReference>
<feature type="region of interest" description="Disordered" evidence="1">
    <location>
        <begin position="171"/>
        <end position="328"/>
    </location>
</feature>